<evidence type="ECO:0000313" key="3">
    <source>
        <dbReference type="EMBL" id="GBG08953.1"/>
    </source>
</evidence>
<keyword evidence="1" id="KW-0732">Signal</keyword>
<dbReference type="InterPro" id="IPR011047">
    <property type="entry name" value="Quinoprotein_ADH-like_sf"/>
</dbReference>
<sequence>MTFPKKKATLLSVIALIWLLAGCENSATQAPSPSVTPAATNQKAISLASASTLEITDASIREHLDGTTTKSQARSAYGQPSYIGKGVYWIGNDLVDVEVWRYDQAPHGYTYSWDDSQGYLDLRGLLSGKVNGQLLLYWDEQGKLLDATYHYHDSDGNLQTLLTAAQLEYPSSSTDNRIAREQGFRIGDTVQVHAEIDATRLPQGADNTVVYRAVPGHNYQLTALTEHFAQLVDIREGEGWYDAWVPVWMLTAEASSLSQQAPEQWSVAADGTPIYWQPADDAVARRMDAGERLLVVGSSGNWRAVIVEEKDLKAEPRVLWIKDEGTYIHEGQVNDLFDSTQASYLSARTVAYYFVREGAPQAELEKLLGLPQAVERSGNVKSTGEPMETLERWRYESETAELLIDWSPQGKVVDYTFSPREEGQPFTKEQSLRWRTTSDLAYNFFIGRTDRALLISGEDGGFSGMHYDSNLFALDPATGRKLWQRDLGFHTDRFILSSDRRYMAVHMPPENNAEQERLGRLDVLDTSNGSNKWTLKHNLPDDTFDVSYGMAGKVVAMIYTTGDFYSPNTYRSFIEAYALRDGRKLWSRELNHPGRFIPSLIAGGKLIIEYGMDSGVPVGNEIAAYEPKNGKEVWRMEGMAAPLSEWADHFYYEARALDDRMDQLWVKSPLAWTLVDTNTGDPLSTLPRRDDIGYEIVNDRYAIRLSTKDGAPLGYNSDVTSEWLDLGSSKTLWTMDGTLERAIVVGDAVYAWSEGTLRRLRLSDGHQYWLSKPTSRVWLQWFDGQLLAASDAGVLVFDPHNGEALYRIAGTRHGGYDAMEHWRTRAQLTVLDGTLYIGSDNGFFSVADRLVKSRE</sequence>
<keyword evidence="4" id="KW-1185">Reference proteome</keyword>
<evidence type="ECO:0000313" key="4">
    <source>
        <dbReference type="Proteomes" id="UP000245202"/>
    </source>
</evidence>
<dbReference type="RefSeq" id="WP_108993790.1">
    <property type="nucleotide sequence ID" value="NZ_BDQX01000180.1"/>
</dbReference>
<proteinExistence type="predicted"/>
<dbReference type="EMBL" id="BDQX01000180">
    <property type="protein sequence ID" value="GBG08953.1"/>
    <property type="molecule type" value="Genomic_DNA"/>
</dbReference>
<gene>
    <name evidence="3" type="ORF">PAT3040_03570</name>
</gene>
<dbReference type="Gene3D" id="2.130.10.10">
    <property type="entry name" value="YVTN repeat-like/Quinoprotein amine dehydrogenase"/>
    <property type="match status" value="1"/>
</dbReference>
<dbReference type="InterPro" id="IPR015943">
    <property type="entry name" value="WD40/YVTN_repeat-like_dom_sf"/>
</dbReference>
<dbReference type="Pfam" id="PF13360">
    <property type="entry name" value="PQQ_2"/>
    <property type="match status" value="1"/>
</dbReference>
<evidence type="ECO:0000259" key="2">
    <source>
        <dbReference type="Pfam" id="PF13360"/>
    </source>
</evidence>
<dbReference type="PANTHER" id="PTHR34512">
    <property type="entry name" value="CELL SURFACE PROTEIN"/>
    <property type="match status" value="1"/>
</dbReference>
<organism evidence="3 4">
    <name type="scientific">Paenibacillus agaridevorans</name>
    <dbReference type="NCBI Taxonomy" id="171404"/>
    <lineage>
        <taxon>Bacteria</taxon>
        <taxon>Bacillati</taxon>
        <taxon>Bacillota</taxon>
        <taxon>Bacilli</taxon>
        <taxon>Bacillales</taxon>
        <taxon>Paenibacillaceae</taxon>
        <taxon>Paenibacillus</taxon>
    </lineage>
</organism>
<accession>A0A2R5EYQ6</accession>
<dbReference type="AlphaFoldDB" id="A0A2R5EYQ6"/>
<protein>
    <recommendedName>
        <fullName evidence="2">Pyrrolo-quinoline quinone repeat domain-containing protein</fullName>
    </recommendedName>
</protein>
<feature type="signal peptide" evidence="1">
    <location>
        <begin position="1"/>
        <end position="26"/>
    </location>
</feature>
<dbReference type="PROSITE" id="PS51257">
    <property type="entry name" value="PROKAR_LIPOPROTEIN"/>
    <property type="match status" value="1"/>
</dbReference>
<feature type="chain" id="PRO_5015357163" description="Pyrrolo-quinoline quinone repeat domain-containing protein" evidence="1">
    <location>
        <begin position="27"/>
        <end position="855"/>
    </location>
</feature>
<feature type="domain" description="Pyrrolo-quinoline quinone repeat" evidence="2">
    <location>
        <begin position="469"/>
        <end position="636"/>
    </location>
</feature>
<comment type="caution">
    <text evidence="3">The sequence shown here is derived from an EMBL/GenBank/DDBJ whole genome shotgun (WGS) entry which is preliminary data.</text>
</comment>
<dbReference type="SUPFAM" id="SSF50998">
    <property type="entry name" value="Quinoprotein alcohol dehydrogenase-like"/>
    <property type="match status" value="1"/>
</dbReference>
<evidence type="ECO:0000256" key="1">
    <source>
        <dbReference type="SAM" id="SignalP"/>
    </source>
</evidence>
<dbReference type="Proteomes" id="UP000245202">
    <property type="component" value="Unassembled WGS sequence"/>
</dbReference>
<dbReference type="PANTHER" id="PTHR34512:SF30">
    <property type="entry name" value="OUTER MEMBRANE PROTEIN ASSEMBLY FACTOR BAMB"/>
    <property type="match status" value="1"/>
</dbReference>
<reference evidence="3 4" key="1">
    <citation type="submission" date="2017-08" db="EMBL/GenBank/DDBJ databases">
        <title>Substantial Increase in Enzyme Production by Combined Drug-Resistance Mutations in Paenibacillus agaridevorans.</title>
        <authorList>
            <person name="Tanaka Y."/>
            <person name="Funane K."/>
            <person name="Hosaka T."/>
            <person name="Shiwa Y."/>
            <person name="Fujita N."/>
            <person name="Miyazaki T."/>
            <person name="Yoshikawa H."/>
            <person name="Murakami K."/>
            <person name="Kasahara K."/>
            <person name="Inaoka T."/>
            <person name="Hiraga Y."/>
            <person name="Ochi K."/>
        </authorList>
    </citation>
    <scope>NUCLEOTIDE SEQUENCE [LARGE SCALE GENOMIC DNA]</scope>
    <source>
        <strain evidence="3 4">T-3040</strain>
    </source>
</reference>
<dbReference type="InterPro" id="IPR002372">
    <property type="entry name" value="PQQ_rpt_dom"/>
</dbReference>
<name>A0A2R5EYQ6_9BACL</name>